<feature type="compositionally biased region" description="Polar residues" evidence="1">
    <location>
        <begin position="81"/>
        <end position="92"/>
    </location>
</feature>
<proteinExistence type="predicted"/>
<accession>A0ABR0BHN0</accession>
<evidence type="ECO:0000313" key="3">
    <source>
        <dbReference type="Proteomes" id="UP001287286"/>
    </source>
</evidence>
<feature type="region of interest" description="Disordered" evidence="1">
    <location>
        <begin position="81"/>
        <end position="104"/>
    </location>
</feature>
<keyword evidence="3" id="KW-1185">Reference proteome</keyword>
<organism evidence="2 3">
    <name type="scientific">Purpureocillium lilacinum</name>
    <name type="common">Paecilomyces lilacinus</name>
    <dbReference type="NCBI Taxonomy" id="33203"/>
    <lineage>
        <taxon>Eukaryota</taxon>
        <taxon>Fungi</taxon>
        <taxon>Dikarya</taxon>
        <taxon>Ascomycota</taxon>
        <taxon>Pezizomycotina</taxon>
        <taxon>Sordariomycetes</taxon>
        <taxon>Hypocreomycetidae</taxon>
        <taxon>Hypocreales</taxon>
        <taxon>Ophiocordycipitaceae</taxon>
        <taxon>Purpureocillium</taxon>
    </lineage>
</organism>
<gene>
    <name evidence="2" type="ORF">Purlil1_12124</name>
</gene>
<sequence>MRAVVPESFMPLLTSAIRDTIHRPRAKVDQAYAATLEQAPSIGTDQLHYQSTPSSSHPLLLRKPFWSNKFAWSDPRMQSTTVSEPALQTVTSFPLLPNTRSSEE</sequence>
<dbReference type="Proteomes" id="UP001287286">
    <property type="component" value="Unassembled WGS sequence"/>
</dbReference>
<evidence type="ECO:0000313" key="2">
    <source>
        <dbReference type="EMBL" id="KAK4078016.1"/>
    </source>
</evidence>
<protein>
    <submittedName>
        <fullName evidence="2">Uncharacterized protein</fullName>
    </submittedName>
</protein>
<dbReference type="EMBL" id="JAWRVI010000089">
    <property type="protein sequence ID" value="KAK4078016.1"/>
    <property type="molecule type" value="Genomic_DNA"/>
</dbReference>
<name>A0ABR0BHN0_PURLI</name>
<reference evidence="2 3" key="1">
    <citation type="journal article" date="2024" name="Microbiol. Resour. Announc.">
        <title>Genome annotations for the ascomycete fungi Trichoderma harzianum, Trichoderma aggressivum, and Purpureocillium lilacinum.</title>
        <authorList>
            <person name="Beijen E.P.W."/>
            <person name="Ohm R.A."/>
        </authorList>
    </citation>
    <scope>NUCLEOTIDE SEQUENCE [LARGE SCALE GENOMIC DNA]</scope>
    <source>
        <strain evidence="2 3">CBS 150709</strain>
    </source>
</reference>
<comment type="caution">
    <text evidence="2">The sequence shown here is derived from an EMBL/GenBank/DDBJ whole genome shotgun (WGS) entry which is preliminary data.</text>
</comment>
<evidence type="ECO:0000256" key="1">
    <source>
        <dbReference type="SAM" id="MobiDB-lite"/>
    </source>
</evidence>